<organism evidence="3 4">
    <name type="scientific">Sulfurirhabdus autotrophica</name>
    <dbReference type="NCBI Taxonomy" id="1706046"/>
    <lineage>
        <taxon>Bacteria</taxon>
        <taxon>Pseudomonadati</taxon>
        <taxon>Pseudomonadota</taxon>
        <taxon>Betaproteobacteria</taxon>
        <taxon>Nitrosomonadales</taxon>
        <taxon>Sulfuricellaceae</taxon>
        <taxon>Sulfurirhabdus</taxon>
    </lineage>
</organism>
<dbReference type="EMBL" id="SMCO01000010">
    <property type="protein sequence ID" value="TCV85167.1"/>
    <property type="molecule type" value="Genomic_DNA"/>
</dbReference>
<dbReference type="OrthoDB" id="8566264at2"/>
<name>A0A4R3Y112_9PROT</name>
<dbReference type="Proteomes" id="UP000295367">
    <property type="component" value="Unassembled WGS sequence"/>
</dbReference>
<feature type="chain" id="PRO_5020214703" description="Low-complexity protein" evidence="2">
    <location>
        <begin position="29"/>
        <end position="112"/>
    </location>
</feature>
<feature type="compositionally biased region" description="Basic and acidic residues" evidence="1">
    <location>
        <begin position="65"/>
        <end position="96"/>
    </location>
</feature>
<evidence type="ECO:0000256" key="2">
    <source>
        <dbReference type="SAM" id="SignalP"/>
    </source>
</evidence>
<evidence type="ECO:0000256" key="1">
    <source>
        <dbReference type="SAM" id="MobiDB-lite"/>
    </source>
</evidence>
<reference evidence="3 4" key="1">
    <citation type="submission" date="2019-03" db="EMBL/GenBank/DDBJ databases">
        <title>Genomic Encyclopedia of Type Strains, Phase IV (KMG-IV): sequencing the most valuable type-strain genomes for metagenomic binning, comparative biology and taxonomic classification.</title>
        <authorList>
            <person name="Goeker M."/>
        </authorList>
    </citation>
    <scope>NUCLEOTIDE SEQUENCE [LARGE SCALE GENOMIC DNA]</scope>
    <source>
        <strain evidence="3 4">DSM 100309</strain>
    </source>
</reference>
<evidence type="ECO:0000313" key="4">
    <source>
        <dbReference type="Proteomes" id="UP000295367"/>
    </source>
</evidence>
<keyword evidence="2" id="KW-0732">Signal</keyword>
<dbReference type="AlphaFoldDB" id="A0A4R3Y112"/>
<feature type="region of interest" description="Disordered" evidence="1">
    <location>
        <begin position="62"/>
        <end position="112"/>
    </location>
</feature>
<evidence type="ECO:0008006" key="5">
    <source>
        <dbReference type="Google" id="ProtNLM"/>
    </source>
</evidence>
<evidence type="ECO:0000313" key="3">
    <source>
        <dbReference type="EMBL" id="TCV85167.1"/>
    </source>
</evidence>
<gene>
    <name evidence="3" type="ORF">EDC63_11056</name>
</gene>
<feature type="signal peptide" evidence="2">
    <location>
        <begin position="1"/>
        <end position="28"/>
    </location>
</feature>
<proteinExistence type="predicted"/>
<dbReference type="RefSeq" id="WP_124945331.1">
    <property type="nucleotide sequence ID" value="NZ_BHVT01000010.1"/>
</dbReference>
<protein>
    <recommendedName>
        <fullName evidence="5">Low-complexity protein</fullName>
    </recommendedName>
</protein>
<accession>A0A4R3Y112</accession>
<comment type="caution">
    <text evidence="3">The sequence shown here is derived from an EMBL/GenBank/DDBJ whole genome shotgun (WGS) entry which is preliminary data.</text>
</comment>
<keyword evidence="4" id="KW-1185">Reference proteome</keyword>
<sequence>MAINKSALTIALGTAFVATLSASPVVNAAGNPFAMQTLDKGYMVAGADAKAKDGKCAGDKAAATKAKDGKCGDMSENSKDNMKATDKKMPDGKCGEAKCGASKAKAGDKAAQ</sequence>